<keyword evidence="4" id="KW-0677">Repeat</keyword>
<dbReference type="Gene3D" id="1.10.10.10">
    <property type="entry name" value="Winged helix-like DNA-binding domain superfamily/Winged helix DNA-binding domain"/>
    <property type="match status" value="1"/>
</dbReference>
<evidence type="ECO:0000256" key="1">
    <source>
        <dbReference type="ARBA" id="ARBA00008110"/>
    </source>
</evidence>
<accession>A0A2X0R9N7</accession>
<feature type="region of interest" description="Required for dimer formation and molybdate binding" evidence="6">
    <location>
        <begin position="131"/>
        <end position="139"/>
    </location>
</feature>
<organism evidence="8">
    <name type="scientific">Candidatus Nitrotoga fabula</name>
    <dbReference type="NCBI Taxonomy" id="2182327"/>
    <lineage>
        <taxon>Bacteria</taxon>
        <taxon>Pseudomonadati</taxon>
        <taxon>Pseudomonadota</taxon>
        <taxon>Betaproteobacteria</taxon>
        <taxon>Nitrosomonadales</taxon>
        <taxon>Gallionellaceae</taxon>
        <taxon>Candidatus Nitrotoga</taxon>
    </lineage>
</organism>
<dbReference type="InterPro" id="IPR005116">
    <property type="entry name" value="Transp-assoc_OB_typ1"/>
</dbReference>
<evidence type="ECO:0000259" key="7">
    <source>
        <dbReference type="PROSITE" id="PS51866"/>
    </source>
</evidence>
<dbReference type="Gene3D" id="2.40.50.100">
    <property type="match status" value="2"/>
</dbReference>
<dbReference type="Pfam" id="PF03459">
    <property type="entry name" value="TOBE"/>
    <property type="match status" value="2"/>
</dbReference>
<dbReference type="InterPro" id="IPR036388">
    <property type="entry name" value="WH-like_DNA-bd_sf"/>
</dbReference>
<evidence type="ECO:0000256" key="5">
    <source>
        <dbReference type="PIRNR" id="PIRNR005763"/>
    </source>
</evidence>
<dbReference type="InterPro" id="IPR051815">
    <property type="entry name" value="Molybdate_resp_trans_reg"/>
</dbReference>
<dbReference type="SUPFAM" id="SSF50331">
    <property type="entry name" value="MOP-like"/>
    <property type="match status" value="2"/>
</dbReference>
<proteinExistence type="inferred from homology"/>
<dbReference type="InterPro" id="IPR008995">
    <property type="entry name" value="Mo/tungstate-bd_C_term_dom"/>
</dbReference>
<dbReference type="NCBIfam" id="TIGR00638">
    <property type="entry name" value="Mop"/>
    <property type="match status" value="2"/>
</dbReference>
<keyword evidence="3 5" id="KW-0500">Molybdenum</keyword>
<evidence type="ECO:0000256" key="2">
    <source>
        <dbReference type="ARBA" id="ARBA00022448"/>
    </source>
</evidence>
<evidence type="ECO:0000256" key="3">
    <source>
        <dbReference type="ARBA" id="ARBA00022505"/>
    </source>
</evidence>
<dbReference type="GO" id="GO:0015689">
    <property type="term" value="P:molybdate ion transport"/>
    <property type="evidence" value="ECO:0007669"/>
    <property type="project" value="UniProtKB-UniRule"/>
</dbReference>
<dbReference type="GO" id="GO:0003700">
    <property type="term" value="F:DNA-binding transcription factor activity"/>
    <property type="evidence" value="ECO:0007669"/>
    <property type="project" value="InterPro"/>
</dbReference>
<sequence>MTVQSTISVGNVSPSLSLDFNGSKVSARRLELLVAISRENSINGAAKSLGMTYKGAWEAVEAMNNLAGVPLVTAHQGGRGGGGAELTAAGLRLVEEMGRIAALQVQFFSVLEKDTGLGNSFELLKRIGVNTSARNAFRGVVENVQRGAVNAEVTLRLASGEILHAMVTLESVRSLDLLPGKAVFALIDASWVILTTADENARVSARNRLCGTVSRIECGSVNTEVLLDLGNGVTLAAIITDESRKMLGLVVGSRACALIKSSHIILGVD</sequence>
<evidence type="ECO:0000256" key="4">
    <source>
        <dbReference type="ARBA" id="ARBA00022737"/>
    </source>
</evidence>
<evidence type="ECO:0000256" key="6">
    <source>
        <dbReference type="PIRSR" id="PIRSR005763-1"/>
    </source>
</evidence>
<dbReference type="InterPro" id="IPR036390">
    <property type="entry name" value="WH_DNA-bd_sf"/>
</dbReference>
<dbReference type="PROSITE" id="PS51866">
    <property type="entry name" value="MOP"/>
    <property type="match status" value="2"/>
</dbReference>
<protein>
    <submittedName>
        <fullName evidence="8">Molybdenum-pterin-binding protein MopB</fullName>
    </submittedName>
</protein>
<dbReference type="SUPFAM" id="SSF46785">
    <property type="entry name" value="Winged helix' DNA-binding domain"/>
    <property type="match status" value="1"/>
</dbReference>
<dbReference type="GO" id="GO:0030151">
    <property type="term" value="F:molybdenum ion binding"/>
    <property type="evidence" value="ECO:0007669"/>
    <property type="project" value="UniProtKB-UniRule"/>
</dbReference>
<dbReference type="PIRSF" id="PIRSF005763">
    <property type="entry name" value="Txn_reg_ModE"/>
    <property type="match status" value="1"/>
</dbReference>
<feature type="domain" description="Mop" evidence="7">
    <location>
        <begin position="202"/>
        <end position="268"/>
    </location>
</feature>
<comment type="similarity">
    <text evidence="1 5">Belongs to the ModE family.</text>
</comment>
<dbReference type="PANTHER" id="PTHR30432:SF1">
    <property type="entry name" value="DNA-BINDING TRANSCRIPTIONAL DUAL REGULATOR MODE"/>
    <property type="match status" value="1"/>
</dbReference>
<dbReference type="InterPro" id="IPR016462">
    <property type="entry name" value="ModE"/>
</dbReference>
<dbReference type="InterPro" id="IPR004606">
    <property type="entry name" value="Mop_domain"/>
</dbReference>
<keyword evidence="2 5" id="KW-0813">Transport</keyword>
<feature type="domain" description="Mop" evidence="7">
    <location>
        <begin position="130"/>
        <end position="196"/>
    </location>
</feature>
<dbReference type="InterPro" id="IPR000847">
    <property type="entry name" value="LysR_HTH_N"/>
</dbReference>
<dbReference type="Pfam" id="PF00126">
    <property type="entry name" value="HTH_1"/>
    <property type="match status" value="1"/>
</dbReference>
<dbReference type="PANTHER" id="PTHR30432">
    <property type="entry name" value="TRANSCRIPTIONAL REGULATOR MODE"/>
    <property type="match status" value="1"/>
</dbReference>
<name>A0A2X0R9N7_9PROT</name>
<gene>
    <name evidence="8" type="primary">mopB</name>
    <name evidence="8" type="ORF">NITFAB_2429</name>
</gene>
<reference evidence="8" key="1">
    <citation type="submission" date="2018-05" db="EMBL/GenBank/DDBJ databases">
        <authorList>
            <person name="Lanie J.A."/>
            <person name="Ng W.-L."/>
            <person name="Kazmierczak K.M."/>
            <person name="Andrzejewski T.M."/>
            <person name="Davidsen T.M."/>
            <person name="Wayne K.J."/>
            <person name="Tettelin H."/>
            <person name="Glass J.I."/>
            <person name="Rusch D."/>
            <person name="Podicherti R."/>
            <person name="Tsui H.-C.T."/>
            <person name="Winkler M.E."/>
        </authorList>
    </citation>
    <scope>NUCLEOTIDE SEQUENCE</scope>
    <source>
        <strain evidence="8">KNB</strain>
    </source>
</reference>
<dbReference type="EMBL" id="LS423452">
    <property type="protein sequence ID" value="SPS06832.1"/>
    <property type="molecule type" value="Genomic_DNA"/>
</dbReference>
<dbReference type="AlphaFoldDB" id="A0A2X0R9N7"/>
<evidence type="ECO:0000313" key="8">
    <source>
        <dbReference type="EMBL" id="SPS06832.1"/>
    </source>
</evidence>